<name>A0A6J4SU46_9SPHN</name>
<dbReference type="EMBL" id="CADCVW010000067">
    <property type="protein sequence ID" value="CAA9505295.1"/>
    <property type="molecule type" value="Genomic_DNA"/>
</dbReference>
<accession>A0A6J4SU46</accession>
<protein>
    <submittedName>
        <fullName evidence="1">Uncharacterized protein</fullName>
    </submittedName>
</protein>
<dbReference type="AlphaFoldDB" id="A0A6J4SU46"/>
<proteinExistence type="predicted"/>
<reference evidence="1" key="1">
    <citation type="submission" date="2020-02" db="EMBL/GenBank/DDBJ databases">
        <authorList>
            <person name="Meier V. D."/>
        </authorList>
    </citation>
    <scope>NUCLEOTIDE SEQUENCE</scope>
    <source>
        <strain evidence="1">AVDCRST_MAG39</strain>
    </source>
</reference>
<gene>
    <name evidence="1" type="ORF">AVDCRST_MAG39-1646</name>
</gene>
<organism evidence="1">
    <name type="scientific">uncultured Sphingomonadaceae bacterium</name>
    <dbReference type="NCBI Taxonomy" id="169976"/>
    <lineage>
        <taxon>Bacteria</taxon>
        <taxon>Pseudomonadati</taxon>
        <taxon>Pseudomonadota</taxon>
        <taxon>Alphaproteobacteria</taxon>
        <taxon>Sphingomonadales</taxon>
        <taxon>Sphingomonadaceae</taxon>
        <taxon>environmental samples</taxon>
    </lineage>
</organism>
<evidence type="ECO:0000313" key="1">
    <source>
        <dbReference type="EMBL" id="CAA9505295.1"/>
    </source>
</evidence>
<sequence length="52" mass="5598">MRGEAVKAALVAKGMPLGMLIVDAPFAEYMPLFRRERTHARSVSARAGGPGR</sequence>